<keyword evidence="3" id="KW-0812">Transmembrane</keyword>
<keyword evidence="3" id="KW-1133">Transmembrane helix</keyword>
<dbReference type="PANTHER" id="PTHR30093">
    <property type="entry name" value="GENERAL SECRETION PATHWAY PROTEIN G"/>
    <property type="match status" value="1"/>
</dbReference>
<organism evidence="4 5">
    <name type="scientific">Terriglobus albidus</name>
    <dbReference type="NCBI Taxonomy" id="1592106"/>
    <lineage>
        <taxon>Bacteria</taxon>
        <taxon>Pseudomonadati</taxon>
        <taxon>Acidobacteriota</taxon>
        <taxon>Terriglobia</taxon>
        <taxon>Terriglobales</taxon>
        <taxon>Acidobacteriaceae</taxon>
        <taxon>Terriglobus</taxon>
    </lineage>
</organism>
<feature type="region of interest" description="Disordered" evidence="2">
    <location>
        <begin position="110"/>
        <end position="133"/>
    </location>
</feature>
<reference evidence="4 5" key="1">
    <citation type="submission" date="2019-08" db="EMBL/GenBank/DDBJ databases">
        <title>Complete genome sequence of Terriglobus albidus strain ORNL.</title>
        <authorList>
            <person name="Podar M."/>
        </authorList>
    </citation>
    <scope>NUCLEOTIDE SEQUENCE [LARGE SCALE GENOMIC DNA]</scope>
    <source>
        <strain evidence="4 5">ORNL</strain>
    </source>
</reference>
<proteinExistence type="predicted"/>
<dbReference type="AlphaFoldDB" id="A0A5B9EHR5"/>
<evidence type="ECO:0000313" key="5">
    <source>
        <dbReference type="Proteomes" id="UP000321820"/>
    </source>
</evidence>
<dbReference type="InterPro" id="IPR012902">
    <property type="entry name" value="N_methyl_site"/>
</dbReference>
<evidence type="ECO:0000313" key="4">
    <source>
        <dbReference type="EMBL" id="QEE29907.1"/>
    </source>
</evidence>
<dbReference type="GO" id="GO:0015627">
    <property type="term" value="C:type II protein secretion system complex"/>
    <property type="evidence" value="ECO:0007669"/>
    <property type="project" value="InterPro"/>
</dbReference>
<accession>A0A5B9EHR5</accession>
<dbReference type="RefSeq" id="WP_147649177.1">
    <property type="nucleotide sequence ID" value="NZ_CP042806.1"/>
</dbReference>
<evidence type="ECO:0000256" key="2">
    <source>
        <dbReference type="SAM" id="MobiDB-lite"/>
    </source>
</evidence>
<sequence length="133" mass="14860">MVRKRNPERGFTLIELIIVMTIILLLMAMAIPAYQNAVKKAKEAVLKEDLQTMRQAIDSYTVDKEKGPQSLEDLVQAGYLKAMPIDPFTHRSDTWQTSSDGTYSSVDQTDTGIQDVHSGSQEIGTDGSMYSTW</sequence>
<dbReference type="PRINTS" id="PR00813">
    <property type="entry name" value="BCTERIALGSPG"/>
</dbReference>
<dbReference type="InterPro" id="IPR000983">
    <property type="entry name" value="Bac_GSPG_pilin"/>
</dbReference>
<keyword evidence="1" id="KW-0488">Methylation</keyword>
<dbReference type="OrthoDB" id="9795612at2"/>
<feature type="transmembrane region" description="Helical" evidence="3">
    <location>
        <begin position="12"/>
        <end position="34"/>
    </location>
</feature>
<dbReference type="PROSITE" id="PS00409">
    <property type="entry name" value="PROKAR_NTER_METHYL"/>
    <property type="match status" value="1"/>
</dbReference>
<protein>
    <submittedName>
        <fullName evidence="4">Prepilin-type N-terminal cleavage/methylation domain-containing protein</fullName>
    </submittedName>
</protein>
<dbReference type="PANTHER" id="PTHR30093:SF47">
    <property type="entry name" value="TYPE IV PILUS NON-CORE MINOR PILIN PILE"/>
    <property type="match status" value="1"/>
</dbReference>
<keyword evidence="5" id="KW-1185">Reference proteome</keyword>
<dbReference type="Pfam" id="PF07963">
    <property type="entry name" value="N_methyl"/>
    <property type="match status" value="1"/>
</dbReference>
<keyword evidence="3" id="KW-0472">Membrane</keyword>
<dbReference type="SUPFAM" id="SSF54523">
    <property type="entry name" value="Pili subunits"/>
    <property type="match status" value="1"/>
</dbReference>
<dbReference type="EMBL" id="CP042806">
    <property type="protein sequence ID" value="QEE29907.1"/>
    <property type="molecule type" value="Genomic_DNA"/>
</dbReference>
<evidence type="ECO:0000256" key="1">
    <source>
        <dbReference type="ARBA" id="ARBA00022481"/>
    </source>
</evidence>
<dbReference type="NCBIfam" id="TIGR02532">
    <property type="entry name" value="IV_pilin_GFxxxE"/>
    <property type="match status" value="1"/>
</dbReference>
<dbReference type="KEGG" id="talb:FTW19_19155"/>
<evidence type="ECO:0000256" key="3">
    <source>
        <dbReference type="SAM" id="Phobius"/>
    </source>
</evidence>
<gene>
    <name evidence="4" type="ORF">FTW19_19155</name>
</gene>
<name>A0A5B9EHR5_9BACT</name>
<dbReference type="Gene3D" id="3.30.700.10">
    <property type="entry name" value="Glycoprotein, Type 4 Pilin"/>
    <property type="match status" value="1"/>
</dbReference>
<dbReference type="GO" id="GO:0015628">
    <property type="term" value="P:protein secretion by the type II secretion system"/>
    <property type="evidence" value="ECO:0007669"/>
    <property type="project" value="InterPro"/>
</dbReference>
<dbReference type="Proteomes" id="UP000321820">
    <property type="component" value="Chromosome"/>
</dbReference>
<dbReference type="InterPro" id="IPR045584">
    <property type="entry name" value="Pilin-like"/>
</dbReference>